<feature type="domain" description="PucR C-terminal helix-turn-helix" evidence="2">
    <location>
        <begin position="346"/>
        <end position="398"/>
    </location>
</feature>
<gene>
    <name evidence="4" type="ORF">GM1_003_01880</name>
</gene>
<dbReference type="eggNOG" id="COG2508">
    <property type="taxonomic scope" value="Bacteria"/>
</dbReference>
<evidence type="ECO:0000259" key="2">
    <source>
        <dbReference type="Pfam" id="PF13556"/>
    </source>
</evidence>
<dbReference type="InterPro" id="IPR042070">
    <property type="entry name" value="PucR_C-HTH_sf"/>
</dbReference>
<accession>M3VDG9</accession>
<dbReference type="InterPro" id="IPR051448">
    <property type="entry name" value="CdaR-like_regulators"/>
</dbReference>
<protein>
    <recommendedName>
        <fullName evidence="6">CdaR family transcriptional regulator</fullName>
    </recommendedName>
</protein>
<comment type="similarity">
    <text evidence="1">Belongs to the CdaR family.</text>
</comment>
<dbReference type="OrthoDB" id="3663486at2"/>
<evidence type="ECO:0008006" key="6">
    <source>
        <dbReference type="Google" id="ProtNLM"/>
    </source>
</evidence>
<dbReference type="PANTHER" id="PTHR33744">
    <property type="entry name" value="CARBOHYDRATE DIACID REGULATOR"/>
    <property type="match status" value="1"/>
</dbReference>
<organism evidence="4 5">
    <name type="scientific">Gordonia malaquae NBRC 108250</name>
    <dbReference type="NCBI Taxonomy" id="1223542"/>
    <lineage>
        <taxon>Bacteria</taxon>
        <taxon>Bacillati</taxon>
        <taxon>Actinomycetota</taxon>
        <taxon>Actinomycetes</taxon>
        <taxon>Mycobacteriales</taxon>
        <taxon>Gordoniaceae</taxon>
        <taxon>Gordonia</taxon>
    </lineage>
</organism>
<evidence type="ECO:0000313" key="4">
    <source>
        <dbReference type="EMBL" id="GAC78449.1"/>
    </source>
</evidence>
<evidence type="ECO:0000313" key="5">
    <source>
        <dbReference type="Proteomes" id="UP000035009"/>
    </source>
</evidence>
<sequence>MDSSECTPAVKDLIRRAAQAVIDAPPDWFDEIDEAAFQAPDTRPVADDPALRALTVRNTHAMLTRWATANVDAPGVPVPPFIDNIQETARLMVARGHTDASGEAYRLGQNVAWRRWMKIAFGLTSDTDDLRDMLDVSAELIGTFVDATIEALTAQIAVEREHVVRGRDTARLDAVSLIVDGGAVDVPAAERLLGYRFEQPHTAIVVWTTAPSPRLSELEHTADTLAAHLGATRTVRVVASPGAVWAWFASVNRDRLHDVESALAIGNRRHVAIGSTGTGIDGFRTSHLDAVSTQRMMARMDTDHAVATFDDVEGVLLATASPDRADRFVSHTLGPLENSHPDVRAAVREYLRAECNASRAAQTLFTHRNTLLRRIKRADELLPRPLGENALNIGIALEIRHWRGSANETISESRR</sequence>
<dbReference type="InterPro" id="IPR041522">
    <property type="entry name" value="CdaR_GGDEF"/>
</dbReference>
<name>M3VDG9_GORML</name>
<dbReference type="RefSeq" id="WP_008376449.1">
    <property type="nucleotide sequence ID" value="NZ_BAOP01000003.1"/>
</dbReference>
<evidence type="ECO:0000256" key="1">
    <source>
        <dbReference type="ARBA" id="ARBA00006754"/>
    </source>
</evidence>
<proteinExistence type="inferred from homology"/>
<reference evidence="4 5" key="1">
    <citation type="submission" date="2013-02" db="EMBL/GenBank/DDBJ databases">
        <title>Whole genome shotgun sequence of Gordonia malaquae NBRC 108250.</title>
        <authorList>
            <person name="Yoshida I."/>
            <person name="Hosoyama A."/>
            <person name="Tsuchikane K."/>
            <person name="Ando Y."/>
            <person name="Baba S."/>
            <person name="Ohji S."/>
            <person name="Hamada M."/>
            <person name="Tamura T."/>
            <person name="Yamazoe A."/>
            <person name="Yamazaki S."/>
            <person name="Fujita N."/>
        </authorList>
    </citation>
    <scope>NUCLEOTIDE SEQUENCE [LARGE SCALE GENOMIC DNA]</scope>
    <source>
        <strain evidence="4 5">NBRC 108250</strain>
    </source>
</reference>
<comment type="caution">
    <text evidence="4">The sequence shown here is derived from an EMBL/GenBank/DDBJ whole genome shotgun (WGS) entry which is preliminary data.</text>
</comment>
<dbReference type="EMBL" id="BAOP01000003">
    <property type="protein sequence ID" value="GAC78449.1"/>
    <property type="molecule type" value="Genomic_DNA"/>
</dbReference>
<dbReference type="AlphaFoldDB" id="M3VDG9"/>
<dbReference type="Gene3D" id="1.10.10.2840">
    <property type="entry name" value="PucR C-terminal helix-turn-helix domain"/>
    <property type="match status" value="1"/>
</dbReference>
<evidence type="ECO:0000259" key="3">
    <source>
        <dbReference type="Pfam" id="PF17853"/>
    </source>
</evidence>
<dbReference type="STRING" id="410332.SAMN04488550_2431"/>
<keyword evidence="5" id="KW-1185">Reference proteome</keyword>
<dbReference type="Proteomes" id="UP000035009">
    <property type="component" value="Unassembled WGS sequence"/>
</dbReference>
<dbReference type="PANTHER" id="PTHR33744:SF1">
    <property type="entry name" value="DNA-BINDING TRANSCRIPTIONAL ACTIVATOR ADER"/>
    <property type="match status" value="1"/>
</dbReference>
<feature type="domain" description="CdaR GGDEF-like" evidence="3">
    <location>
        <begin position="185"/>
        <end position="296"/>
    </location>
</feature>
<dbReference type="Pfam" id="PF13556">
    <property type="entry name" value="HTH_30"/>
    <property type="match status" value="1"/>
</dbReference>
<dbReference type="Pfam" id="PF17853">
    <property type="entry name" value="GGDEF_2"/>
    <property type="match status" value="1"/>
</dbReference>
<dbReference type="InterPro" id="IPR025736">
    <property type="entry name" value="PucR_C-HTH_dom"/>
</dbReference>